<evidence type="ECO:0000313" key="1">
    <source>
        <dbReference type="EMBL" id="CAG8732922.1"/>
    </source>
</evidence>
<protein>
    <submittedName>
        <fullName evidence="1">11574_t:CDS:1</fullName>
    </submittedName>
</protein>
<accession>A0ABN7V5R8</accession>
<evidence type="ECO:0000313" key="2">
    <source>
        <dbReference type="Proteomes" id="UP000789901"/>
    </source>
</evidence>
<organism evidence="1 2">
    <name type="scientific">Gigaspora margarita</name>
    <dbReference type="NCBI Taxonomy" id="4874"/>
    <lineage>
        <taxon>Eukaryota</taxon>
        <taxon>Fungi</taxon>
        <taxon>Fungi incertae sedis</taxon>
        <taxon>Mucoromycota</taxon>
        <taxon>Glomeromycotina</taxon>
        <taxon>Glomeromycetes</taxon>
        <taxon>Diversisporales</taxon>
        <taxon>Gigasporaceae</taxon>
        <taxon>Gigaspora</taxon>
    </lineage>
</organism>
<sequence>MKTFSEPFSTSKPERHIKVLTSIIRNIIFEEIEVDKGERVLERNKNERTVLEENEVIVLENSKKENEKILE</sequence>
<gene>
    <name evidence="1" type="ORF">GMARGA_LOCUS14566</name>
</gene>
<keyword evidence="2" id="KW-1185">Reference proteome</keyword>
<proteinExistence type="predicted"/>
<dbReference type="Proteomes" id="UP000789901">
    <property type="component" value="Unassembled WGS sequence"/>
</dbReference>
<name>A0ABN7V5R8_GIGMA</name>
<reference evidence="1 2" key="1">
    <citation type="submission" date="2021-06" db="EMBL/GenBank/DDBJ databases">
        <authorList>
            <person name="Kallberg Y."/>
            <person name="Tangrot J."/>
            <person name="Rosling A."/>
        </authorList>
    </citation>
    <scope>NUCLEOTIDE SEQUENCE [LARGE SCALE GENOMIC DNA]</scope>
    <source>
        <strain evidence="1 2">120-4 pot B 10/14</strain>
    </source>
</reference>
<comment type="caution">
    <text evidence="1">The sequence shown here is derived from an EMBL/GenBank/DDBJ whole genome shotgun (WGS) entry which is preliminary data.</text>
</comment>
<feature type="non-terminal residue" evidence="1">
    <location>
        <position position="71"/>
    </location>
</feature>
<dbReference type="EMBL" id="CAJVQB010009715">
    <property type="protein sequence ID" value="CAG8732922.1"/>
    <property type="molecule type" value="Genomic_DNA"/>
</dbReference>